<name>A0A0K8UX65_BACLA</name>
<feature type="compositionally biased region" description="Low complexity" evidence="1">
    <location>
        <begin position="1"/>
        <end position="19"/>
    </location>
</feature>
<evidence type="ECO:0000313" key="2">
    <source>
        <dbReference type="EMBL" id="JAI31237.1"/>
    </source>
</evidence>
<gene>
    <name evidence="2" type="ORF">c1_g1_i6</name>
</gene>
<feature type="region of interest" description="Disordered" evidence="1">
    <location>
        <begin position="77"/>
        <end position="118"/>
    </location>
</feature>
<organism evidence="2">
    <name type="scientific">Bactrocera latifrons</name>
    <name type="common">Malaysian fruit fly</name>
    <name type="synonym">Chaetodacus latifrons</name>
    <dbReference type="NCBI Taxonomy" id="174628"/>
    <lineage>
        <taxon>Eukaryota</taxon>
        <taxon>Metazoa</taxon>
        <taxon>Ecdysozoa</taxon>
        <taxon>Arthropoda</taxon>
        <taxon>Hexapoda</taxon>
        <taxon>Insecta</taxon>
        <taxon>Pterygota</taxon>
        <taxon>Neoptera</taxon>
        <taxon>Endopterygota</taxon>
        <taxon>Diptera</taxon>
        <taxon>Brachycera</taxon>
        <taxon>Muscomorpha</taxon>
        <taxon>Tephritoidea</taxon>
        <taxon>Tephritidae</taxon>
        <taxon>Bactrocera</taxon>
        <taxon>Bactrocera</taxon>
    </lineage>
</organism>
<accession>A0A0K8UX65</accession>
<proteinExistence type="predicted"/>
<feature type="region of interest" description="Disordered" evidence="1">
    <location>
        <begin position="203"/>
        <end position="252"/>
    </location>
</feature>
<feature type="compositionally biased region" description="Polar residues" evidence="1">
    <location>
        <begin position="208"/>
        <end position="234"/>
    </location>
</feature>
<sequence>MSAAKMKTAPSAATTATTDANERIRKQQQQQQQQDDKIANNFATSSSAAAAAATATSDATVALPTTSNTAAAATTLRGARRNHTRKLRSASGDDIKRQTTTTAKRKRHVNFSSPNTKSKIRLTTAKTKSQTNAANAKDAVDSQLPTVEKSKSILKVKHVTVLKRKAGTNKVTKKLKKVPQGAQAEYEAAELSKLQQQFATKLPETPNAPASTPNELSVARSSAPATSSSENVQGASKRRSSGKRLLKRRHSGGTKLVATGVGIVESGSVNVPPVRRFSPVHDKTVLNTHASKVYDDAEMFVGNNLKSFETIPTASNNITVAMVKEAHSSKQKKANNEEAPAAATTNDATASNTVVTNVAAVDVDTVGNVNSVVGGSSAPTAQELQNSLTPQSVVPIAEPISTAPSTSNNNSSKKGVNVLPISFLIKLFVINAAHS</sequence>
<protein>
    <submittedName>
        <fullName evidence="2">Uncharacterized protein</fullName>
    </submittedName>
</protein>
<feature type="region of interest" description="Disordered" evidence="1">
    <location>
        <begin position="1"/>
        <end position="56"/>
    </location>
</feature>
<dbReference type="AlphaFoldDB" id="A0A0K8UX65"/>
<feature type="compositionally biased region" description="Basic residues" evidence="1">
    <location>
        <begin position="78"/>
        <end position="88"/>
    </location>
</feature>
<evidence type="ECO:0000256" key="1">
    <source>
        <dbReference type="SAM" id="MobiDB-lite"/>
    </source>
</evidence>
<reference evidence="2" key="1">
    <citation type="submission" date="2015-06" db="EMBL/GenBank/DDBJ databases">
        <authorList>
            <person name="Hoefler B.C."/>
            <person name="Straight P.D."/>
        </authorList>
    </citation>
    <scope>NUCLEOTIDE SEQUENCE</scope>
</reference>
<feature type="compositionally biased region" description="Basic residues" evidence="1">
    <location>
        <begin position="236"/>
        <end position="252"/>
    </location>
</feature>
<dbReference type="EMBL" id="GDHF01021077">
    <property type="protein sequence ID" value="JAI31237.1"/>
    <property type="molecule type" value="Transcribed_RNA"/>
</dbReference>
<dbReference type="OrthoDB" id="428577at2759"/>
<feature type="compositionally biased region" description="Low complexity" evidence="1">
    <location>
        <begin position="43"/>
        <end position="56"/>
    </location>
</feature>